<reference evidence="5" key="2">
    <citation type="submission" date="2021-04" db="EMBL/GenBank/DDBJ databases">
        <authorList>
            <person name="Gilroy R."/>
        </authorList>
    </citation>
    <scope>NUCLEOTIDE SEQUENCE</scope>
    <source>
        <strain evidence="5">ChiHjej9B8-1298</strain>
    </source>
</reference>
<dbReference type="PROSITE" id="PS51898">
    <property type="entry name" value="TYR_RECOMBINASE"/>
    <property type="match status" value="1"/>
</dbReference>
<dbReference type="Gene3D" id="1.10.443.10">
    <property type="entry name" value="Intergrase catalytic core"/>
    <property type="match status" value="1"/>
</dbReference>
<organism evidence="5 6">
    <name type="scientific">Candidatus Bacteroides merdigallinarum</name>
    <dbReference type="NCBI Taxonomy" id="2838473"/>
    <lineage>
        <taxon>Bacteria</taxon>
        <taxon>Pseudomonadati</taxon>
        <taxon>Bacteroidota</taxon>
        <taxon>Bacteroidia</taxon>
        <taxon>Bacteroidales</taxon>
        <taxon>Bacteroidaceae</taxon>
        <taxon>Bacteroides</taxon>
    </lineage>
</organism>
<dbReference type="Pfam" id="PF13102">
    <property type="entry name" value="Phage_int_SAM_5"/>
    <property type="match status" value="1"/>
</dbReference>
<dbReference type="EMBL" id="DXBX01000060">
    <property type="protein sequence ID" value="HIZ33385.1"/>
    <property type="molecule type" value="Genomic_DNA"/>
</dbReference>
<name>A0A9D2E9S5_9BACE</name>
<dbReference type="GO" id="GO:0015074">
    <property type="term" value="P:DNA integration"/>
    <property type="evidence" value="ECO:0007669"/>
    <property type="project" value="InterPro"/>
</dbReference>
<dbReference type="InterPro" id="IPR010998">
    <property type="entry name" value="Integrase_recombinase_N"/>
</dbReference>
<feature type="domain" description="Tyr recombinase" evidence="4">
    <location>
        <begin position="214"/>
        <end position="387"/>
    </location>
</feature>
<dbReference type="GO" id="GO:0006310">
    <property type="term" value="P:DNA recombination"/>
    <property type="evidence" value="ECO:0007669"/>
    <property type="project" value="UniProtKB-KW"/>
</dbReference>
<dbReference type="Pfam" id="PF17293">
    <property type="entry name" value="Arm-DNA-bind_5"/>
    <property type="match status" value="1"/>
</dbReference>
<evidence type="ECO:0000313" key="5">
    <source>
        <dbReference type="EMBL" id="HIZ33385.1"/>
    </source>
</evidence>
<dbReference type="GO" id="GO:0003677">
    <property type="term" value="F:DNA binding"/>
    <property type="evidence" value="ECO:0007669"/>
    <property type="project" value="UniProtKB-KW"/>
</dbReference>
<dbReference type="SUPFAM" id="SSF56349">
    <property type="entry name" value="DNA breaking-rejoining enzymes"/>
    <property type="match status" value="1"/>
</dbReference>
<accession>A0A9D2E9S5</accession>
<protein>
    <submittedName>
        <fullName evidence="5">Site-specific integrase</fullName>
    </submittedName>
</protein>
<dbReference type="InterPro" id="IPR002104">
    <property type="entry name" value="Integrase_catalytic"/>
</dbReference>
<comment type="caution">
    <text evidence="5">The sequence shown here is derived from an EMBL/GenBank/DDBJ whole genome shotgun (WGS) entry which is preliminary data.</text>
</comment>
<evidence type="ECO:0000256" key="2">
    <source>
        <dbReference type="ARBA" id="ARBA00023125"/>
    </source>
</evidence>
<dbReference type="InterPro" id="IPR011010">
    <property type="entry name" value="DNA_brk_join_enz"/>
</dbReference>
<dbReference type="InterPro" id="IPR050090">
    <property type="entry name" value="Tyrosine_recombinase_XerCD"/>
</dbReference>
<reference evidence="5" key="1">
    <citation type="journal article" date="2021" name="PeerJ">
        <title>Extensive microbial diversity within the chicken gut microbiome revealed by metagenomics and culture.</title>
        <authorList>
            <person name="Gilroy R."/>
            <person name="Ravi A."/>
            <person name="Getino M."/>
            <person name="Pursley I."/>
            <person name="Horton D.L."/>
            <person name="Alikhan N.F."/>
            <person name="Baker D."/>
            <person name="Gharbi K."/>
            <person name="Hall N."/>
            <person name="Watson M."/>
            <person name="Adriaenssens E.M."/>
            <person name="Foster-Nyarko E."/>
            <person name="Jarju S."/>
            <person name="Secka A."/>
            <person name="Antonio M."/>
            <person name="Oren A."/>
            <person name="Chaudhuri R.R."/>
            <person name="La Ragione R."/>
            <person name="Hildebrand F."/>
            <person name="Pallen M.J."/>
        </authorList>
    </citation>
    <scope>NUCLEOTIDE SEQUENCE</scope>
    <source>
        <strain evidence="5">ChiHjej9B8-1298</strain>
    </source>
</reference>
<dbReference type="InterPro" id="IPR025269">
    <property type="entry name" value="SAM-like_dom"/>
</dbReference>
<keyword evidence="3" id="KW-0233">DNA recombination</keyword>
<dbReference type="AlphaFoldDB" id="A0A9D2E9S5"/>
<proteinExistence type="inferred from homology"/>
<dbReference type="Proteomes" id="UP000824028">
    <property type="component" value="Unassembled WGS sequence"/>
</dbReference>
<evidence type="ECO:0000313" key="6">
    <source>
        <dbReference type="Proteomes" id="UP000824028"/>
    </source>
</evidence>
<dbReference type="PANTHER" id="PTHR30349">
    <property type="entry name" value="PHAGE INTEGRASE-RELATED"/>
    <property type="match status" value="1"/>
</dbReference>
<dbReference type="CDD" id="cd01185">
    <property type="entry name" value="INTN1_C_like"/>
    <property type="match status" value="1"/>
</dbReference>
<dbReference type="Gene3D" id="1.10.150.130">
    <property type="match status" value="1"/>
</dbReference>
<comment type="similarity">
    <text evidence="1">Belongs to the 'phage' integrase family.</text>
</comment>
<dbReference type="InterPro" id="IPR035386">
    <property type="entry name" value="Arm-DNA-bind_5"/>
</dbReference>
<gene>
    <name evidence="5" type="ORF">H9814_07610</name>
</gene>
<keyword evidence="2" id="KW-0238">DNA-binding</keyword>
<evidence type="ECO:0000259" key="4">
    <source>
        <dbReference type="PROSITE" id="PS51898"/>
    </source>
</evidence>
<dbReference type="Pfam" id="PF00589">
    <property type="entry name" value="Phage_integrase"/>
    <property type="match status" value="1"/>
</dbReference>
<evidence type="ECO:0000256" key="3">
    <source>
        <dbReference type="ARBA" id="ARBA00023172"/>
    </source>
</evidence>
<evidence type="ECO:0000256" key="1">
    <source>
        <dbReference type="ARBA" id="ARBA00008857"/>
    </source>
</evidence>
<dbReference type="InterPro" id="IPR013762">
    <property type="entry name" value="Integrase-like_cat_sf"/>
</dbReference>
<sequence>MRSTFSILPYINRNKVKADGTTAVFCRITIDGKSSTITTGIYCRPEDWNSSKGTIRTVRENNRLQEFKKSVELAYEDSLKKQNVVSAEILKNTLARKAVIPTRLLQMGERELERLFARSKEINSTSTYRHSGYYQKYLKDYLTSLGKEDIEFSDITEEFGSSYKAFMKRNKNFSAQQINKCLCWLSKLVYLAVDYEILRANPLEDMEYEKKPAPKHRHISRAELKAILETPMLDPLQELGRRAFLFSTFTGLAYVDIMLLHPHHIGITADGRRYIRISRKKTNVEAFIPLHPIAEQILDLYNTTDDTKPVFPLPSRDEMWFEIHELGVAIGREENLSYHQARHSFGTFLISEGIPIESIAKMMGHSGIRTTQRYAEVTDKKISKDMDNLMAVRMMYGTGKWYKRQELPKETDFDNGQIG</sequence>
<dbReference type="PANTHER" id="PTHR30349:SF64">
    <property type="entry name" value="PROPHAGE INTEGRASE INTD-RELATED"/>
    <property type="match status" value="1"/>
</dbReference>